<organism evidence="10 11">
    <name type="scientific">Pelobacter propionicus (strain DSM 2379 / NBRC 103807 / OttBd1)</name>
    <dbReference type="NCBI Taxonomy" id="338966"/>
    <lineage>
        <taxon>Bacteria</taxon>
        <taxon>Pseudomonadati</taxon>
        <taxon>Thermodesulfobacteriota</taxon>
        <taxon>Desulfuromonadia</taxon>
        <taxon>Desulfuromonadales</taxon>
        <taxon>Desulfuromonadaceae</taxon>
        <taxon>Pelobacter</taxon>
    </lineage>
</organism>
<dbReference type="InterPro" id="IPR029044">
    <property type="entry name" value="Nucleotide-diphossugar_trans"/>
</dbReference>
<comment type="similarity">
    <text evidence="1">Belongs to the mannose-6-phosphate isomerase type 2 family.</text>
</comment>
<dbReference type="GO" id="GO:0016853">
    <property type="term" value="F:isomerase activity"/>
    <property type="evidence" value="ECO:0007669"/>
    <property type="project" value="UniProtKB-KW"/>
</dbReference>
<evidence type="ECO:0000256" key="1">
    <source>
        <dbReference type="ARBA" id="ARBA00006115"/>
    </source>
</evidence>
<comment type="catalytic activity">
    <reaction evidence="7">
        <text>alpha-D-mannose 1-phosphate + GTP + H(+) = GDP-alpha-D-mannose + diphosphate</text>
        <dbReference type="Rhea" id="RHEA:15229"/>
        <dbReference type="ChEBI" id="CHEBI:15378"/>
        <dbReference type="ChEBI" id="CHEBI:33019"/>
        <dbReference type="ChEBI" id="CHEBI:37565"/>
        <dbReference type="ChEBI" id="CHEBI:57527"/>
        <dbReference type="ChEBI" id="CHEBI:58409"/>
        <dbReference type="EC" id="2.7.7.13"/>
    </reaction>
</comment>
<feature type="domain" description="Nucleotidyl transferase" evidence="8">
    <location>
        <begin position="4"/>
        <end position="282"/>
    </location>
</feature>
<evidence type="ECO:0000256" key="5">
    <source>
        <dbReference type="ARBA" id="ARBA00022741"/>
    </source>
</evidence>
<evidence type="ECO:0000313" key="11">
    <source>
        <dbReference type="Proteomes" id="UP000006732"/>
    </source>
</evidence>
<dbReference type="CDD" id="cd02509">
    <property type="entry name" value="GDP-M1P_Guanylyltransferase"/>
    <property type="match status" value="1"/>
</dbReference>
<reference evidence="10 11" key="1">
    <citation type="submission" date="2006-10" db="EMBL/GenBank/DDBJ databases">
        <title>Complete sequence of chromosome of Pelobacter propionicus DSM 2379.</title>
        <authorList>
            <consortium name="US DOE Joint Genome Institute"/>
            <person name="Copeland A."/>
            <person name="Lucas S."/>
            <person name="Lapidus A."/>
            <person name="Barry K."/>
            <person name="Detter J.C."/>
            <person name="Glavina del Rio T."/>
            <person name="Hammon N."/>
            <person name="Israni S."/>
            <person name="Dalin E."/>
            <person name="Tice H."/>
            <person name="Pitluck S."/>
            <person name="Saunders E."/>
            <person name="Brettin T."/>
            <person name="Bruce D."/>
            <person name="Han C."/>
            <person name="Tapia R."/>
            <person name="Schmutz J."/>
            <person name="Larimer F."/>
            <person name="Land M."/>
            <person name="Hauser L."/>
            <person name="Kyrpides N."/>
            <person name="Kim E."/>
            <person name="Lovley D."/>
            <person name="Richardson P."/>
        </authorList>
    </citation>
    <scope>NUCLEOTIDE SEQUENCE [LARGE SCALE GENOMIC DNA]</scope>
    <source>
        <strain evidence="11">DSM 2379 / NBRC 103807 / OttBd1</strain>
    </source>
</reference>
<dbReference type="Pfam" id="PF22640">
    <property type="entry name" value="ManC_GMP_beta-helix"/>
    <property type="match status" value="1"/>
</dbReference>
<evidence type="ECO:0000256" key="7">
    <source>
        <dbReference type="ARBA" id="ARBA00047343"/>
    </source>
</evidence>
<dbReference type="InterPro" id="IPR051161">
    <property type="entry name" value="Mannose-6P_isomerase_type2"/>
</dbReference>
<dbReference type="PANTHER" id="PTHR46390">
    <property type="entry name" value="MANNOSE-1-PHOSPHATE GUANYLYLTRANSFERASE"/>
    <property type="match status" value="1"/>
</dbReference>
<feature type="domain" description="MannoseP isomerase/GMP-like beta-helix" evidence="9">
    <location>
        <begin position="297"/>
        <end position="349"/>
    </location>
</feature>
<evidence type="ECO:0000313" key="10">
    <source>
        <dbReference type="EMBL" id="ABK99702.1"/>
    </source>
</evidence>
<evidence type="ECO:0000256" key="2">
    <source>
        <dbReference type="ARBA" id="ARBA00012387"/>
    </source>
</evidence>
<sequence length="358" mass="39285">MYIVILAGGSGTRFWPLSRTSRPKQLISICGDRTMLQRTVERVLPLKPKRIMIVTNVLQAEETRHQVSGYHGVPIDVVAEPVARNTAPAIGLAATIIAAHDPRGVMVVLPADHFIRDEDALRTTLVAAGHTARNGYLVTLGIVPSRPETGYGYIEADTELRGQGPFPVRRFVEKPPLEDALRYLDEGSYFWNSGMFIWRCDTILEEIATHMPDLSSLLTEISFTGDVWELSDLQSQIGELFPRAASISIDYGIMERSDRVQVLPVEMGWSDVGSWSALPEVIEPDGDGTVSVNTAGHIAIDSRDCLIYGDGRLVATVGVSNLIVVSTPDALLVCHRERAQEVKKVVAELSARGMETLL</sequence>
<dbReference type="GO" id="GO:0009298">
    <property type="term" value="P:GDP-mannose biosynthetic process"/>
    <property type="evidence" value="ECO:0007669"/>
    <property type="project" value="TreeGrafter"/>
</dbReference>
<dbReference type="FunFam" id="3.90.550.10:FF:000046">
    <property type="entry name" value="Mannose-1-phosphate guanylyltransferase (GDP)"/>
    <property type="match status" value="1"/>
</dbReference>
<keyword evidence="4" id="KW-0548">Nucleotidyltransferase</keyword>
<dbReference type="InterPro" id="IPR049577">
    <property type="entry name" value="GMPP_N"/>
</dbReference>
<dbReference type="InterPro" id="IPR005835">
    <property type="entry name" value="NTP_transferase_dom"/>
</dbReference>
<dbReference type="KEGG" id="ppd:Ppro_2094"/>
<gene>
    <name evidence="10" type="ordered locus">Ppro_2094</name>
</gene>
<dbReference type="SUPFAM" id="SSF159283">
    <property type="entry name" value="Guanosine diphospho-D-mannose pyrophosphorylase/mannose-6-phosphate isomerase linker domain"/>
    <property type="match status" value="1"/>
</dbReference>
<dbReference type="STRING" id="338966.Ppro_2094"/>
<protein>
    <recommendedName>
        <fullName evidence="2">mannose-1-phosphate guanylyltransferase</fullName>
        <ecNumber evidence="2">2.7.7.13</ecNumber>
    </recommendedName>
</protein>
<evidence type="ECO:0000259" key="8">
    <source>
        <dbReference type="Pfam" id="PF00483"/>
    </source>
</evidence>
<proteinExistence type="inferred from homology"/>
<evidence type="ECO:0000256" key="3">
    <source>
        <dbReference type="ARBA" id="ARBA00022679"/>
    </source>
</evidence>
<keyword evidence="11" id="KW-1185">Reference proteome</keyword>
<keyword evidence="3" id="KW-0808">Transferase</keyword>
<dbReference type="EC" id="2.7.7.13" evidence="2"/>
<dbReference type="HOGENOM" id="CLU_035527_0_1_7"/>
<dbReference type="RefSeq" id="WP_011735968.1">
    <property type="nucleotide sequence ID" value="NC_008609.1"/>
</dbReference>
<dbReference type="SUPFAM" id="SSF53448">
    <property type="entry name" value="Nucleotide-diphospho-sugar transferases"/>
    <property type="match status" value="1"/>
</dbReference>
<dbReference type="InterPro" id="IPR054566">
    <property type="entry name" value="ManC/GMP-like_b-helix"/>
</dbReference>
<name>A1AQT2_PELPD</name>
<evidence type="ECO:0000256" key="4">
    <source>
        <dbReference type="ARBA" id="ARBA00022695"/>
    </source>
</evidence>
<dbReference type="GO" id="GO:0004475">
    <property type="term" value="F:mannose-1-phosphate guanylyltransferase (GTP) activity"/>
    <property type="evidence" value="ECO:0007669"/>
    <property type="project" value="UniProtKB-EC"/>
</dbReference>
<dbReference type="OrthoDB" id="9806359at2"/>
<dbReference type="Gene3D" id="3.90.550.10">
    <property type="entry name" value="Spore Coat Polysaccharide Biosynthesis Protein SpsA, Chain A"/>
    <property type="match status" value="1"/>
</dbReference>
<dbReference type="Pfam" id="PF00483">
    <property type="entry name" value="NTP_transferase"/>
    <property type="match status" value="1"/>
</dbReference>
<accession>A1AQT2</accession>
<keyword evidence="6" id="KW-0342">GTP-binding</keyword>
<evidence type="ECO:0000256" key="6">
    <source>
        <dbReference type="ARBA" id="ARBA00023134"/>
    </source>
</evidence>
<dbReference type="Proteomes" id="UP000006732">
    <property type="component" value="Chromosome"/>
</dbReference>
<evidence type="ECO:0000259" key="9">
    <source>
        <dbReference type="Pfam" id="PF22640"/>
    </source>
</evidence>
<dbReference type="EMBL" id="CP000482">
    <property type="protein sequence ID" value="ABK99702.1"/>
    <property type="molecule type" value="Genomic_DNA"/>
</dbReference>
<dbReference type="PANTHER" id="PTHR46390:SF1">
    <property type="entry name" value="MANNOSE-1-PHOSPHATE GUANYLYLTRANSFERASE"/>
    <property type="match status" value="1"/>
</dbReference>
<dbReference type="eggNOG" id="COG0836">
    <property type="taxonomic scope" value="Bacteria"/>
</dbReference>
<dbReference type="AlphaFoldDB" id="A1AQT2"/>
<keyword evidence="10" id="KW-0413">Isomerase</keyword>
<dbReference type="GO" id="GO:0005525">
    <property type="term" value="F:GTP binding"/>
    <property type="evidence" value="ECO:0007669"/>
    <property type="project" value="UniProtKB-KW"/>
</dbReference>
<keyword evidence="5" id="KW-0547">Nucleotide-binding</keyword>